<sequence length="348" mass="38311">MPQAEMHSIQMLQILKLTTSFPPSSFSSRSLNITAISPPSKLTLSYPIKLAVKKHLDSSEYQILQRNHSDPWALDTMPKKKNQSKGSKKHQNHGAPSQAPVEQQSQGTSHGTSSHRAPQVSQEQYVQPRKQVQEHFAQSHGPGQVPYHGGLQEPRPSTPEVPREKMVNVDLSPPRVRHHREPRPQATAAERTSNKAAIRHNLTLTNRVYSNVQDVAYQAGFEIKNAYKHPHQIPGRLGNAMMGAASGAANMGAGLGHAVAAEAGGAGMMLVDSCGRLAQEARTSAHRVAKRAARRANNHLHGLQEQDGGMSGGYGTKYENIKHREAEEDEDACNWPEEEEKPQYKGFH</sequence>
<dbReference type="Proteomes" id="UP000483672">
    <property type="component" value="Unassembled WGS sequence"/>
</dbReference>
<feature type="region of interest" description="Disordered" evidence="1">
    <location>
        <begin position="70"/>
        <end position="193"/>
    </location>
</feature>
<feature type="compositionally biased region" description="Low complexity" evidence="1">
    <location>
        <begin position="103"/>
        <end position="115"/>
    </location>
</feature>
<feature type="region of interest" description="Disordered" evidence="1">
    <location>
        <begin position="297"/>
        <end position="348"/>
    </location>
</feature>
<dbReference type="Proteomes" id="UP000614610">
    <property type="component" value="Unassembled WGS sequence"/>
</dbReference>
<evidence type="ECO:0000313" key="6">
    <source>
        <dbReference type="Proteomes" id="UP000483672"/>
    </source>
</evidence>
<name>A0A6G1MJA2_ORBOL</name>
<dbReference type="EMBL" id="WIPF01000019">
    <property type="protein sequence ID" value="KAF3227564.1"/>
    <property type="molecule type" value="Genomic_DNA"/>
</dbReference>
<evidence type="ECO:0000313" key="3">
    <source>
        <dbReference type="EMBL" id="KAF3218636.1"/>
    </source>
</evidence>
<feature type="compositionally biased region" description="Basic residues" evidence="1">
    <location>
        <begin position="79"/>
        <end position="92"/>
    </location>
</feature>
<evidence type="ECO:0000313" key="5">
    <source>
        <dbReference type="Proteomes" id="UP000472727"/>
    </source>
</evidence>
<dbReference type="EMBL" id="WIWS01000040">
    <property type="protein sequence ID" value="KAF3218636.1"/>
    <property type="molecule type" value="Genomic_DNA"/>
</dbReference>
<evidence type="ECO:0000256" key="1">
    <source>
        <dbReference type="SAM" id="MobiDB-lite"/>
    </source>
</evidence>
<protein>
    <submittedName>
        <fullName evidence="4">Uncharacterized protein</fullName>
    </submittedName>
</protein>
<gene>
    <name evidence="3" type="ORF">TWF106_007608</name>
    <name evidence="4" type="ORF">TWF191_003648</name>
    <name evidence="2" type="ORF">TWF679_010071</name>
</gene>
<evidence type="ECO:0000313" key="2">
    <source>
        <dbReference type="EMBL" id="KAF3203892.1"/>
    </source>
</evidence>
<accession>A0A6G1MJA2</accession>
<dbReference type="Proteomes" id="UP000472727">
    <property type="component" value="Unassembled WGS sequence"/>
</dbReference>
<comment type="caution">
    <text evidence="4">The sequence shown here is derived from an EMBL/GenBank/DDBJ whole genome shotgun (WGS) entry which is preliminary data.</text>
</comment>
<feature type="compositionally biased region" description="Acidic residues" evidence="1">
    <location>
        <begin position="327"/>
        <end position="340"/>
    </location>
</feature>
<dbReference type="EMBL" id="WIWT01000075">
    <property type="protein sequence ID" value="KAF3203892.1"/>
    <property type="molecule type" value="Genomic_DNA"/>
</dbReference>
<dbReference type="OrthoDB" id="5418514at2759"/>
<evidence type="ECO:0000313" key="4">
    <source>
        <dbReference type="EMBL" id="KAF3227564.1"/>
    </source>
</evidence>
<organism evidence="4 6">
    <name type="scientific">Orbilia oligospora</name>
    <name type="common">Nematode-trapping fungus</name>
    <name type="synonym">Arthrobotrys oligospora</name>
    <dbReference type="NCBI Taxonomy" id="2813651"/>
    <lineage>
        <taxon>Eukaryota</taxon>
        <taxon>Fungi</taxon>
        <taxon>Dikarya</taxon>
        <taxon>Ascomycota</taxon>
        <taxon>Pezizomycotina</taxon>
        <taxon>Orbiliomycetes</taxon>
        <taxon>Orbiliales</taxon>
        <taxon>Orbiliaceae</taxon>
        <taxon>Orbilia</taxon>
    </lineage>
</organism>
<reference evidence="5 6" key="1">
    <citation type="submission" date="2019-06" db="EMBL/GenBank/DDBJ databases">
        <authorList>
            <person name="Palmer J.M."/>
        </authorList>
    </citation>
    <scope>NUCLEOTIDE SEQUENCE [LARGE SCALE GENOMIC DNA]</scope>
    <source>
        <strain evidence="3 5">TWF106</strain>
        <strain evidence="4 6">TWF191</strain>
        <strain evidence="2">TWF679</strain>
    </source>
</reference>
<proteinExistence type="predicted"/>
<dbReference type="AlphaFoldDB" id="A0A6G1MJA2"/>